<feature type="domain" description="Peptidase M24" evidence="1">
    <location>
        <begin position="33"/>
        <end position="100"/>
    </location>
</feature>
<evidence type="ECO:0000313" key="2">
    <source>
        <dbReference type="EMBL" id="NDV76574.1"/>
    </source>
</evidence>
<dbReference type="InterPro" id="IPR000994">
    <property type="entry name" value="Pept_M24"/>
</dbReference>
<dbReference type="EMBL" id="JAAEAM010000049">
    <property type="protein sequence ID" value="NDV76574.1"/>
    <property type="molecule type" value="Genomic_DNA"/>
</dbReference>
<organism evidence="2">
    <name type="scientific">Burkholderia cenocepacia</name>
    <dbReference type="NCBI Taxonomy" id="95486"/>
    <lineage>
        <taxon>Bacteria</taxon>
        <taxon>Pseudomonadati</taxon>
        <taxon>Pseudomonadota</taxon>
        <taxon>Betaproteobacteria</taxon>
        <taxon>Burkholderiales</taxon>
        <taxon>Burkholderiaceae</taxon>
        <taxon>Burkholderia</taxon>
        <taxon>Burkholderia cepacia complex</taxon>
    </lineage>
</organism>
<dbReference type="AlphaFoldDB" id="A0A6B2MMB5"/>
<accession>A0A6B2MMB5</accession>
<protein>
    <submittedName>
        <fullName evidence="2">M24 family metallopeptidase</fullName>
    </submittedName>
</protein>
<dbReference type="PANTHER" id="PTHR46112">
    <property type="entry name" value="AMINOPEPTIDASE"/>
    <property type="match status" value="1"/>
</dbReference>
<name>A0A6B2MMB5_9BURK</name>
<dbReference type="InterPro" id="IPR036005">
    <property type="entry name" value="Creatinase/aminopeptidase-like"/>
</dbReference>
<reference evidence="2" key="1">
    <citation type="submission" date="2019-11" db="EMBL/GenBank/DDBJ databases">
        <title>Burkholderia cenocepacia CF.</title>
        <authorList>
            <person name="Vianna E.F."/>
            <person name="Marques E.A."/>
            <person name="Albano R.M."/>
            <person name="Leao R.S."/>
        </authorList>
    </citation>
    <scope>NUCLEOTIDE SEQUENCE</scope>
    <source>
        <strain evidence="2">MS-2140</strain>
    </source>
</reference>
<comment type="caution">
    <text evidence="2">The sequence shown here is derived from an EMBL/GenBank/DDBJ whole genome shotgun (WGS) entry which is preliminary data.</text>
</comment>
<evidence type="ECO:0000259" key="1">
    <source>
        <dbReference type="Pfam" id="PF00557"/>
    </source>
</evidence>
<dbReference type="PANTHER" id="PTHR46112:SF2">
    <property type="entry name" value="XAA-PRO AMINOPEPTIDASE P-RELATED"/>
    <property type="match status" value="1"/>
</dbReference>
<dbReference type="InterPro" id="IPR050659">
    <property type="entry name" value="Peptidase_M24B"/>
</dbReference>
<dbReference type="SUPFAM" id="SSF55920">
    <property type="entry name" value="Creatinase/aminopeptidase"/>
    <property type="match status" value="1"/>
</dbReference>
<dbReference type="Gene3D" id="3.90.230.10">
    <property type="entry name" value="Creatinase/methionine aminopeptidase superfamily"/>
    <property type="match status" value="1"/>
</dbReference>
<proteinExistence type="predicted"/>
<sequence>MLYMAYQPRLLTVTFSVDLPRAMSNRGPHSSPRTYFRRAGMSDRLLHRTGHGMDVTGREAPFFADGYERLIEPGMCLIIEPGIYVEGIGGFRHSDTVLIGDDGPVKLTGGPVSIGALTLPMHS</sequence>
<gene>
    <name evidence="2" type="ORF">GFJ35_31645</name>
</gene>
<dbReference type="Pfam" id="PF00557">
    <property type="entry name" value="Peptidase_M24"/>
    <property type="match status" value="1"/>
</dbReference>